<evidence type="ECO:0000313" key="3">
    <source>
        <dbReference type="EMBL" id="GMF29573.1"/>
    </source>
</evidence>
<dbReference type="Gene3D" id="2.40.50.40">
    <property type="match status" value="1"/>
</dbReference>
<dbReference type="SUPFAM" id="SSF53098">
    <property type="entry name" value="Ribonuclease H-like"/>
    <property type="match status" value="1"/>
</dbReference>
<dbReference type="PROSITE" id="PS50994">
    <property type="entry name" value="INTEGRASE"/>
    <property type="match status" value="1"/>
</dbReference>
<sequence>MWTTLCTMLGTRQNLTTAFRHQANGVTERLNQTIENYLRAFTNGASDDWDTHPALAEFAYNSRVQPAISISPFEADLGYLPSTPATLHSPPRDTGAERQCCALGKAIPETQSDRLATVRRKLQRVADRMSEYYDANRPVQAFEVGEEVLLCTDNLPNYHTGTTKEKLGARWIGLYAVVNSLGHDYNDLKLRKGVKVHPFFHTSNLKPYVRRSGREQRTFKVLLPDDTEGELVEGIVDFKRVRDKAMYKVKWIGHARCIWEPLENLKYVGDLINRFHEHKKSRRVSS</sequence>
<organism evidence="3 4">
    <name type="scientific">Phytophthora fragariaefolia</name>
    <dbReference type="NCBI Taxonomy" id="1490495"/>
    <lineage>
        <taxon>Eukaryota</taxon>
        <taxon>Sar</taxon>
        <taxon>Stramenopiles</taxon>
        <taxon>Oomycota</taxon>
        <taxon>Peronosporomycetes</taxon>
        <taxon>Peronosporales</taxon>
        <taxon>Peronosporaceae</taxon>
        <taxon>Phytophthora</taxon>
    </lineage>
</organism>
<comment type="caution">
    <text evidence="3">The sequence shown here is derived from an EMBL/GenBank/DDBJ whole genome shotgun (WGS) entry which is preliminary data.</text>
</comment>
<protein>
    <submittedName>
        <fullName evidence="3">Unnamed protein product</fullName>
    </submittedName>
</protein>
<dbReference type="Gene3D" id="3.30.420.10">
    <property type="entry name" value="Ribonuclease H-like superfamily/Ribonuclease H"/>
    <property type="match status" value="1"/>
</dbReference>
<name>A0A9W6X402_9STRA</name>
<dbReference type="PROSITE" id="PS50013">
    <property type="entry name" value="CHROMO_2"/>
    <property type="match status" value="1"/>
</dbReference>
<dbReference type="InterPro" id="IPR036397">
    <property type="entry name" value="RNaseH_sf"/>
</dbReference>
<dbReference type="PANTHER" id="PTHR37984">
    <property type="entry name" value="PROTEIN CBG26694"/>
    <property type="match status" value="1"/>
</dbReference>
<dbReference type="CDD" id="cd00024">
    <property type="entry name" value="CD_CSD"/>
    <property type="match status" value="1"/>
</dbReference>
<evidence type="ECO:0000259" key="1">
    <source>
        <dbReference type="PROSITE" id="PS50013"/>
    </source>
</evidence>
<dbReference type="EMBL" id="BSXT01000540">
    <property type="protein sequence ID" value="GMF29573.1"/>
    <property type="molecule type" value="Genomic_DNA"/>
</dbReference>
<dbReference type="InterPro" id="IPR000953">
    <property type="entry name" value="Chromo/chromo_shadow_dom"/>
</dbReference>
<dbReference type="InterPro" id="IPR016197">
    <property type="entry name" value="Chromo-like_dom_sf"/>
</dbReference>
<keyword evidence="4" id="KW-1185">Reference proteome</keyword>
<proteinExistence type="predicted"/>
<dbReference type="PANTHER" id="PTHR37984:SF15">
    <property type="entry name" value="INTEGRASE CATALYTIC DOMAIN-CONTAINING PROTEIN"/>
    <property type="match status" value="1"/>
</dbReference>
<dbReference type="InterPro" id="IPR001584">
    <property type="entry name" value="Integrase_cat-core"/>
</dbReference>
<feature type="domain" description="Chromo" evidence="1">
    <location>
        <begin position="230"/>
        <end position="286"/>
    </location>
</feature>
<gene>
    <name evidence="3" type="ORF">Pfra01_000635000</name>
</gene>
<dbReference type="InterPro" id="IPR012337">
    <property type="entry name" value="RNaseH-like_sf"/>
</dbReference>
<reference evidence="3" key="1">
    <citation type="submission" date="2023-04" db="EMBL/GenBank/DDBJ databases">
        <title>Phytophthora fragariaefolia NBRC 109709.</title>
        <authorList>
            <person name="Ichikawa N."/>
            <person name="Sato H."/>
            <person name="Tonouchi N."/>
        </authorList>
    </citation>
    <scope>NUCLEOTIDE SEQUENCE</scope>
    <source>
        <strain evidence="3">NBRC 109709</strain>
    </source>
</reference>
<dbReference type="GO" id="GO:0015074">
    <property type="term" value="P:DNA integration"/>
    <property type="evidence" value="ECO:0007669"/>
    <property type="project" value="InterPro"/>
</dbReference>
<evidence type="ECO:0000313" key="4">
    <source>
        <dbReference type="Proteomes" id="UP001165121"/>
    </source>
</evidence>
<dbReference type="InterPro" id="IPR050951">
    <property type="entry name" value="Retrovirus_Pol_polyprotein"/>
</dbReference>
<dbReference type="GO" id="GO:0003676">
    <property type="term" value="F:nucleic acid binding"/>
    <property type="evidence" value="ECO:0007669"/>
    <property type="project" value="InterPro"/>
</dbReference>
<accession>A0A9W6X402</accession>
<dbReference type="InterPro" id="IPR023780">
    <property type="entry name" value="Chromo_domain"/>
</dbReference>
<dbReference type="SUPFAM" id="SSF54160">
    <property type="entry name" value="Chromo domain-like"/>
    <property type="match status" value="1"/>
</dbReference>
<feature type="domain" description="Integrase catalytic" evidence="2">
    <location>
        <begin position="1"/>
        <end position="80"/>
    </location>
</feature>
<dbReference type="OrthoDB" id="127748at2759"/>
<dbReference type="Pfam" id="PF00385">
    <property type="entry name" value="Chromo"/>
    <property type="match status" value="1"/>
</dbReference>
<dbReference type="Proteomes" id="UP001165121">
    <property type="component" value="Unassembled WGS sequence"/>
</dbReference>
<dbReference type="AlphaFoldDB" id="A0A9W6X402"/>
<evidence type="ECO:0000259" key="2">
    <source>
        <dbReference type="PROSITE" id="PS50994"/>
    </source>
</evidence>